<name>A0A7J9HYQ4_9ROSI</name>
<dbReference type="AlphaFoldDB" id="A0A7J9HYQ4"/>
<proteinExistence type="predicted"/>
<organism evidence="1 2">
    <name type="scientific">Gossypium harknessii</name>
    <dbReference type="NCBI Taxonomy" id="34285"/>
    <lineage>
        <taxon>Eukaryota</taxon>
        <taxon>Viridiplantae</taxon>
        <taxon>Streptophyta</taxon>
        <taxon>Embryophyta</taxon>
        <taxon>Tracheophyta</taxon>
        <taxon>Spermatophyta</taxon>
        <taxon>Magnoliopsida</taxon>
        <taxon>eudicotyledons</taxon>
        <taxon>Gunneridae</taxon>
        <taxon>Pentapetalae</taxon>
        <taxon>rosids</taxon>
        <taxon>malvids</taxon>
        <taxon>Malvales</taxon>
        <taxon>Malvaceae</taxon>
        <taxon>Malvoideae</taxon>
        <taxon>Gossypium</taxon>
    </lineage>
</organism>
<evidence type="ECO:0000313" key="1">
    <source>
        <dbReference type="EMBL" id="MBA0814972.1"/>
    </source>
</evidence>
<dbReference type="OrthoDB" id="1001316at2759"/>
<evidence type="ECO:0000313" key="2">
    <source>
        <dbReference type="Proteomes" id="UP000593560"/>
    </source>
</evidence>
<feature type="non-terminal residue" evidence="1">
    <location>
        <position position="1"/>
    </location>
</feature>
<dbReference type="PANTHER" id="PTHR47074:SF61">
    <property type="entry name" value="RNASE H TYPE-1 DOMAIN-CONTAINING PROTEIN"/>
    <property type="match status" value="1"/>
</dbReference>
<comment type="caution">
    <text evidence="1">The sequence shown here is derived from an EMBL/GenBank/DDBJ whole genome shotgun (WGS) entry which is preliminary data.</text>
</comment>
<dbReference type="Proteomes" id="UP000593560">
    <property type="component" value="Unassembled WGS sequence"/>
</dbReference>
<gene>
    <name evidence="1" type="ORF">Gohar_020760</name>
</gene>
<keyword evidence="2" id="KW-1185">Reference proteome</keyword>
<dbReference type="PANTHER" id="PTHR47074">
    <property type="entry name" value="BNAC02G40300D PROTEIN"/>
    <property type="match status" value="1"/>
</dbReference>
<reference evidence="1 2" key="1">
    <citation type="journal article" date="2019" name="Genome Biol. Evol.">
        <title>Insights into the evolution of the New World diploid cottons (Gossypium, subgenus Houzingenia) based on genome sequencing.</title>
        <authorList>
            <person name="Grover C.E."/>
            <person name="Arick M.A. 2nd"/>
            <person name="Thrash A."/>
            <person name="Conover J.L."/>
            <person name="Sanders W.S."/>
            <person name="Peterson D.G."/>
            <person name="Frelichowski J.E."/>
            <person name="Scheffler J.A."/>
            <person name="Scheffler B.E."/>
            <person name="Wendel J.F."/>
        </authorList>
    </citation>
    <scope>NUCLEOTIDE SEQUENCE [LARGE SCALE GENOMIC DNA]</scope>
    <source>
        <strain evidence="1">0</strain>
        <tissue evidence="1">Leaf</tissue>
    </source>
</reference>
<protein>
    <recommendedName>
        <fullName evidence="3">RNase H type-1 domain-containing protein</fullName>
    </recommendedName>
</protein>
<sequence>CPYHCRIFCCALWGIWEDRNAKIHERKISTGQEIASFVNNYISKLNGIEKRNLSKLLELRKWSHPPGSIVKINFDGAYNGGHYQSASGIVARNVEGIVLLSYSETHKEVAPGFAAEALVRVVNKVVSNK</sequence>
<evidence type="ECO:0008006" key="3">
    <source>
        <dbReference type="Google" id="ProtNLM"/>
    </source>
</evidence>
<accession>A0A7J9HYQ4</accession>
<dbReference type="EMBL" id="JABFAD010000012">
    <property type="protein sequence ID" value="MBA0814972.1"/>
    <property type="molecule type" value="Genomic_DNA"/>
</dbReference>
<dbReference type="InterPro" id="IPR052929">
    <property type="entry name" value="RNase_H-like_EbsB-rel"/>
</dbReference>